<dbReference type="EMBL" id="JACGWJ010000001">
    <property type="protein sequence ID" value="KAL0442151.1"/>
    <property type="molecule type" value="Genomic_DNA"/>
</dbReference>
<accession>A0AAW2WQM5</accession>
<name>A0AAW2WQM5_SESRA</name>
<gene>
    <name evidence="2" type="ORF">Sradi_0154000</name>
</gene>
<reference evidence="2" key="2">
    <citation type="journal article" date="2024" name="Plant">
        <title>Genomic evolution and insights into agronomic trait innovations of Sesamum species.</title>
        <authorList>
            <person name="Miao H."/>
            <person name="Wang L."/>
            <person name="Qu L."/>
            <person name="Liu H."/>
            <person name="Sun Y."/>
            <person name="Le M."/>
            <person name="Wang Q."/>
            <person name="Wei S."/>
            <person name="Zheng Y."/>
            <person name="Lin W."/>
            <person name="Duan Y."/>
            <person name="Cao H."/>
            <person name="Xiong S."/>
            <person name="Wang X."/>
            <person name="Wei L."/>
            <person name="Li C."/>
            <person name="Ma Q."/>
            <person name="Ju M."/>
            <person name="Zhao R."/>
            <person name="Li G."/>
            <person name="Mu C."/>
            <person name="Tian Q."/>
            <person name="Mei H."/>
            <person name="Zhang T."/>
            <person name="Gao T."/>
            <person name="Zhang H."/>
        </authorList>
    </citation>
    <scope>NUCLEOTIDE SEQUENCE</scope>
    <source>
        <strain evidence="2">G02</strain>
    </source>
</reference>
<dbReference type="Pfam" id="PF03108">
    <property type="entry name" value="DBD_Tnp_Mut"/>
    <property type="match status" value="1"/>
</dbReference>
<comment type="caution">
    <text evidence="2">The sequence shown here is derived from an EMBL/GenBank/DDBJ whole genome shotgun (WGS) entry which is preliminary data.</text>
</comment>
<dbReference type="InterPro" id="IPR004332">
    <property type="entry name" value="Transposase_MuDR"/>
</dbReference>
<sequence>MKNKTWTKCCGLKEQADEWLYEMNHLMICPLHHTVSPLRYENSDSGMGSDEENSEKFRMFSQSDTYDPKFDLGMMFSTKNEFRVAVQSHAIKTRRNVKLTKNDKRRIYAKCVEEGCEWRINALAVGSTNSYQIGSTIQNIPMVGHIM</sequence>
<proteinExistence type="predicted"/>
<evidence type="ECO:0000259" key="1">
    <source>
        <dbReference type="Pfam" id="PF03108"/>
    </source>
</evidence>
<reference evidence="2" key="1">
    <citation type="submission" date="2020-06" db="EMBL/GenBank/DDBJ databases">
        <authorList>
            <person name="Li T."/>
            <person name="Hu X."/>
            <person name="Zhang T."/>
            <person name="Song X."/>
            <person name="Zhang H."/>
            <person name="Dai N."/>
            <person name="Sheng W."/>
            <person name="Hou X."/>
            <person name="Wei L."/>
        </authorList>
    </citation>
    <scope>NUCLEOTIDE SEQUENCE</scope>
    <source>
        <strain evidence="2">G02</strain>
        <tissue evidence="2">Leaf</tissue>
    </source>
</reference>
<feature type="domain" description="Transposase MuDR plant" evidence="1">
    <location>
        <begin position="70"/>
        <end position="129"/>
    </location>
</feature>
<dbReference type="AlphaFoldDB" id="A0AAW2WQM5"/>
<organism evidence="2">
    <name type="scientific">Sesamum radiatum</name>
    <name type="common">Black benniseed</name>
    <dbReference type="NCBI Taxonomy" id="300843"/>
    <lineage>
        <taxon>Eukaryota</taxon>
        <taxon>Viridiplantae</taxon>
        <taxon>Streptophyta</taxon>
        <taxon>Embryophyta</taxon>
        <taxon>Tracheophyta</taxon>
        <taxon>Spermatophyta</taxon>
        <taxon>Magnoliopsida</taxon>
        <taxon>eudicotyledons</taxon>
        <taxon>Gunneridae</taxon>
        <taxon>Pentapetalae</taxon>
        <taxon>asterids</taxon>
        <taxon>lamiids</taxon>
        <taxon>Lamiales</taxon>
        <taxon>Pedaliaceae</taxon>
        <taxon>Sesamum</taxon>
    </lineage>
</organism>
<protein>
    <recommendedName>
        <fullName evidence="1">Transposase MuDR plant domain-containing protein</fullName>
    </recommendedName>
</protein>
<evidence type="ECO:0000313" key="2">
    <source>
        <dbReference type="EMBL" id="KAL0442151.1"/>
    </source>
</evidence>